<dbReference type="Pfam" id="PF03073">
    <property type="entry name" value="TspO_MBR"/>
    <property type="match status" value="1"/>
</dbReference>
<evidence type="ECO:0000256" key="1">
    <source>
        <dbReference type="ARBA" id="ARBA00004141"/>
    </source>
</evidence>
<organism evidence="7 8">
    <name type="scientific">Psychrobacillus soli</name>
    <dbReference type="NCBI Taxonomy" id="1543965"/>
    <lineage>
        <taxon>Bacteria</taxon>
        <taxon>Bacillati</taxon>
        <taxon>Bacillota</taxon>
        <taxon>Bacilli</taxon>
        <taxon>Bacillales</taxon>
        <taxon>Bacillaceae</taxon>
        <taxon>Psychrobacillus</taxon>
    </lineage>
</organism>
<dbReference type="InterPro" id="IPR004307">
    <property type="entry name" value="TspO_MBR"/>
</dbReference>
<dbReference type="EMBL" id="VDGG01000020">
    <property type="protein sequence ID" value="TQR14187.1"/>
    <property type="molecule type" value="Genomic_DNA"/>
</dbReference>
<feature type="transmembrane region" description="Helical" evidence="6">
    <location>
        <begin position="15"/>
        <end position="33"/>
    </location>
</feature>
<keyword evidence="5 6" id="KW-0472">Membrane</keyword>
<sequence>MEFIKVDGRINKKRLALSILVPVVGGSITGWLANRNAQDKYKKLKQPSFAPPAAVFPIVWTSLYTIMGIAKYRADEKISHTKEEAQVIPLYELQLGLNFLWSFLFFRWDLRGTALIEMSAMLALIALTAYEFQKVDNTAGALMVPYIGWVTFALGLNYAVWKLNK</sequence>
<accession>A0A544T9Q3</accession>
<dbReference type="Gene3D" id="1.20.1260.100">
    <property type="entry name" value="TspO/MBR protein"/>
    <property type="match status" value="1"/>
</dbReference>
<feature type="transmembrane region" description="Helical" evidence="6">
    <location>
        <begin position="139"/>
        <end position="161"/>
    </location>
</feature>
<name>A0A544T9Q3_9BACI</name>
<feature type="transmembrane region" description="Helical" evidence="6">
    <location>
        <begin position="114"/>
        <end position="132"/>
    </location>
</feature>
<evidence type="ECO:0000313" key="7">
    <source>
        <dbReference type="EMBL" id="TQR14187.1"/>
    </source>
</evidence>
<comment type="subcellular location">
    <subcellularLocation>
        <location evidence="1">Membrane</location>
        <topology evidence="1">Multi-pass membrane protein</topology>
    </subcellularLocation>
</comment>
<dbReference type="OrthoDB" id="9795496at2"/>
<comment type="caution">
    <text evidence="7">The sequence shown here is derived from an EMBL/GenBank/DDBJ whole genome shotgun (WGS) entry which is preliminary data.</text>
</comment>
<evidence type="ECO:0000256" key="4">
    <source>
        <dbReference type="ARBA" id="ARBA00022989"/>
    </source>
</evidence>
<dbReference type="CDD" id="cd15904">
    <property type="entry name" value="TSPO_MBR"/>
    <property type="match status" value="1"/>
</dbReference>
<keyword evidence="4 6" id="KW-1133">Transmembrane helix</keyword>
<dbReference type="FunFam" id="1.20.1260.100:FF:000001">
    <property type="entry name" value="translocator protein 2"/>
    <property type="match status" value="1"/>
</dbReference>
<dbReference type="RefSeq" id="WP_142607454.1">
    <property type="nucleotide sequence ID" value="NZ_VDGG01000020.1"/>
</dbReference>
<dbReference type="PANTHER" id="PTHR10057">
    <property type="entry name" value="PERIPHERAL-TYPE BENZODIAZEPINE RECEPTOR"/>
    <property type="match status" value="1"/>
</dbReference>
<proteinExistence type="inferred from homology"/>
<evidence type="ECO:0000256" key="5">
    <source>
        <dbReference type="ARBA" id="ARBA00023136"/>
    </source>
</evidence>
<evidence type="ECO:0000313" key="8">
    <source>
        <dbReference type="Proteomes" id="UP000318937"/>
    </source>
</evidence>
<dbReference type="PIRSF" id="PIRSF005859">
    <property type="entry name" value="PBR"/>
    <property type="match status" value="1"/>
</dbReference>
<dbReference type="PANTHER" id="PTHR10057:SF0">
    <property type="entry name" value="TRANSLOCATOR PROTEIN"/>
    <property type="match status" value="1"/>
</dbReference>
<evidence type="ECO:0000256" key="6">
    <source>
        <dbReference type="SAM" id="Phobius"/>
    </source>
</evidence>
<keyword evidence="3 6" id="KW-0812">Transmembrane</keyword>
<dbReference type="InterPro" id="IPR038330">
    <property type="entry name" value="TspO/MBR-related_sf"/>
</dbReference>
<dbReference type="GO" id="GO:0033013">
    <property type="term" value="P:tetrapyrrole metabolic process"/>
    <property type="evidence" value="ECO:0007669"/>
    <property type="project" value="UniProtKB-ARBA"/>
</dbReference>
<evidence type="ECO:0000256" key="2">
    <source>
        <dbReference type="ARBA" id="ARBA00007524"/>
    </source>
</evidence>
<reference evidence="7 8" key="1">
    <citation type="submission" date="2019-05" db="EMBL/GenBank/DDBJ databases">
        <title>Psychrobacillus vulpis sp. nov., a new species isolated from feces of a red fox that inhabits in The Tablas de Daimiel Natural Park, Albacete, Spain.</title>
        <authorList>
            <person name="Rodriguez M."/>
            <person name="Reina J.C."/>
            <person name="Bejar V."/>
            <person name="Llamas I."/>
        </authorList>
    </citation>
    <scope>NUCLEOTIDE SEQUENCE [LARGE SCALE GENOMIC DNA]</scope>
    <source>
        <strain evidence="7 8">NHI-2</strain>
    </source>
</reference>
<protein>
    <submittedName>
        <fullName evidence="7">Tryptophan-rich sensory protein</fullName>
    </submittedName>
</protein>
<keyword evidence="8" id="KW-1185">Reference proteome</keyword>
<feature type="transmembrane region" description="Helical" evidence="6">
    <location>
        <begin position="53"/>
        <end position="70"/>
    </location>
</feature>
<dbReference type="GO" id="GO:0016020">
    <property type="term" value="C:membrane"/>
    <property type="evidence" value="ECO:0007669"/>
    <property type="project" value="UniProtKB-SubCell"/>
</dbReference>
<dbReference type="Proteomes" id="UP000318937">
    <property type="component" value="Unassembled WGS sequence"/>
</dbReference>
<gene>
    <name evidence="7" type="ORF">FG383_11070</name>
</gene>
<dbReference type="AlphaFoldDB" id="A0A544T9Q3"/>
<evidence type="ECO:0000256" key="3">
    <source>
        <dbReference type="ARBA" id="ARBA00022692"/>
    </source>
</evidence>
<comment type="similarity">
    <text evidence="2">Belongs to the TspO/BZRP family.</text>
</comment>